<proteinExistence type="predicted"/>
<sequence>NDELVLFLRFTWGRSSDPDSYLPASRIFFLSPWDLFLNL</sequence>
<gene>
    <name evidence="1" type="ORF">PROFUN_17148</name>
</gene>
<protein>
    <submittedName>
        <fullName evidence="1">Uncharacterized protein</fullName>
    </submittedName>
</protein>
<dbReference type="Proteomes" id="UP000241769">
    <property type="component" value="Unassembled WGS sequence"/>
</dbReference>
<dbReference type="InParanoid" id="A0A2P6MM99"/>
<comment type="caution">
    <text evidence="1">The sequence shown here is derived from an EMBL/GenBank/DDBJ whole genome shotgun (WGS) entry which is preliminary data.</text>
</comment>
<reference evidence="1 2" key="1">
    <citation type="journal article" date="2018" name="Genome Biol. Evol.">
        <title>Multiple Roots of Fruiting Body Formation in Amoebozoa.</title>
        <authorList>
            <person name="Hillmann F."/>
            <person name="Forbes G."/>
            <person name="Novohradska S."/>
            <person name="Ferling I."/>
            <person name="Riege K."/>
            <person name="Groth M."/>
            <person name="Westermann M."/>
            <person name="Marz M."/>
            <person name="Spaller T."/>
            <person name="Winckler T."/>
            <person name="Schaap P."/>
            <person name="Glockner G."/>
        </authorList>
    </citation>
    <scope>NUCLEOTIDE SEQUENCE [LARGE SCALE GENOMIC DNA]</scope>
    <source>
        <strain evidence="1 2">Jena</strain>
    </source>
</reference>
<dbReference type="EMBL" id="MDYQ01000802">
    <property type="protein sequence ID" value="PRP72826.1"/>
    <property type="molecule type" value="Genomic_DNA"/>
</dbReference>
<evidence type="ECO:0000313" key="2">
    <source>
        <dbReference type="Proteomes" id="UP000241769"/>
    </source>
</evidence>
<evidence type="ECO:0000313" key="1">
    <source>
        <dbReference type="EMBL" id="PRP72826.1"/>
    </source>
</evidence>
<dbReference type="AlphaFoldDB" id="A0A2P6MM99"/>
<organism evidence="1 2">
    <name type="scientific">Planoprotostelium fungivorum</name>
    <dbReference type="NCBI Taxonomy" id="1890364"/>
    <lineage>
        <taxon>Eukaryota</taxon>
        <taxon>Amoebozoa</taxon>
        <taxon>Evosea</taxon>
        <taxon>Variosea</taxon>
        <taxon>Cavosteliida</taxon>
        <taxon>Cavosteliaceae</taxon>
        <taxon>Planoprotostelium</taxon>
    </lineage>
</organism>
<feature type="non-terminal residue" evidence="1">
    <location>
        <position position="1"/>
    </location>
</feature>
<name>A0A2P6MM99_9EUKA</name>
<keyword evidence="2" id="KW-1185">Reference proteome</keyword>
<accession>A0A2P6MM99</accession>